<dbReference type="Proteomes" id="UP000317496">
    <property type="component" value="Chromosome"/>
</dbReference>
<keyword evidence="2" id="KW-0963">Cytoplasm</keyword>
<feature type="region of interest" description="Disordered" evidence="3">
    <location>
        <begin position="17"/>
        <end position="98"/>
    </location>
</feature>
<dbReference type="PANTHER" id="PTHR21043:SF0">
    <property type="entry name" value="MITOCHONDRIAL ASSEMBLY OF RIBOSOMAL LARGE SUBUNIT PROTEIN 1"/>
    <property type="match status" value="1"/>
</dbReference>
<dbReference type="InterPro" id="IPR043519">
    <property type="entry name" value="NT_sf"/>
</dbReference>
<dbReference type="RefSeq" id="WP_144068288.1">
    <property type="nucleotide sequence ID" value="NZ_CP041636.1"/>
</dbReference>
<dbReference type="GO" id="GO:0043023">
    <property type="term" value="F:ribosomal large subunit binding"/>
    <property type="evidence" value="ECO:0007669"/>
    <property type="project" value="TreeGrafter"/>
</dbReference>
<keyword evidence="5" id="KW-1185">Reference proteome</keyword>
<evidence type="ECO:0000256" key="3">
    <source>
        <dbReference type="SAM" id="MobiDB-lite"/>
    </source>
</evidence>
<accession>A0A516H0J9</accession>
<evidence type="ECO:0000313" key="5">
    <source>
        <dbReference type="Proteomes" id="UP000317496"/>
    </source>
</evidence>
<comment type="similarity">
    <text evidence="1 2">Belongs to the Iojap/RsfS family.</text>
</comment>
<evidence type="ECO:0000256" key="2">
    <source>
        <dbReference type="HAMAP-Rule" id="MF_01477"/>
    </source>
</evidence>
<protein>
    <recommendedName>
        <fullName evidence="2">Ribosomal silencing factor RsfS</fullName>
    </recommendedName>
</protein>
<keyword evidence="2" id="KW-0678">Repressor</keyword>
<dbReference type="PANTHER" id="PTHR21043">
    <property type="entry name" value="IOJAP SUPERFAMILY ORTHOLOG"/>
    <property type="match status" value="1"/>
</dbReference>
<dbReference type="EMBL" id="CP041636">
    <property type="protein sequence ID" value="QDO97307.1"/>
    <property type="molecule type" value="Genomic_DNA"/>
</dbReference>
<organism evidence="4 5">
    <name type="scientific">Ferrovibrio terrae</name>
    <dbReference type="NCBI Taxonomy" id="2594003"/>
    <lineage>
        <taxon>Bacteria</taxon>
        <taxon>Pseudomonadati</taxon>
        <taxon>Pseudomonadota</taxon>
        <taxon>Alphaproteobacteria</taxon>
        <taxon>Rhodospirillales</taxon>
        <taxon>Rhodospirillaceae</taxon>
        <taxon>Ferrovibrio</taxon>
    </lineage>
</organism>
<dbReference type="KEGG" id="fer:FNB15_08510"/>
<dbReference type="GO" id="GO:0042256">
    <property type="term" value="P:cytosolic ribosome assembly"/>
    <property type="evidence" value="ECO:0007669"/>
    <property type="project" value="UniProtKB-UniRule"/>
</dbReference>
<dbReference type="SUPFAM" id="SSF81301">
    <property type="entry name" value="Nucleotidyltransferase"/>
    <property type="match status" value="1"/>
</dbReference>
<keyword evidence="2" id="KW-0810">Translation regulation</keyword>
<dbReference type="GO" id="GO:0017148">
    <property type="term" value="P:negative regulation of translation"/>
    <property type="evidence" value="ECO:0007669"/>
    <property type="project" value="UniProtKB-UniRule"/>
</dbReference>
<dbReference type="GO" id="GO:0005737">
    <property type="term" value="C:cytoplasm"/>
    <property type="evidence" value="ECO:0007669"/>
    <property type="project" value="UniProtKB-SubCell"/>
</dbReference>
<dbReference type="NCBIfam" id="TIGR00090">
    <property type="entry name" value="rsfS_iojap_ybeB"/>
    <property type="match status" value="1"/>
</dbReference>
<reference evidence="4 5" key="1">
    <citation type="submission" date="2019-07" db="EMBL/GenBank/DDBJ databases">
        <title>Genome sequencing for Ferrovibrio sp. K5.</title>
        <authorList>
            <person name="Park S.-J."/>
        </authorList>
    </citation>
    <scope>NUCLEOTIDE SEQUENCE [LARGE SCALE GENOMIC DNA]</scope>
    <source>
        <strain evidence="4 5">K5</strain>
    </source>
</reference>
<sequence>MSDPLISGVCRGVSAIANTTSRKRASTAPASKAKAATKSKSTAAAKKPAAAGKAKTVTTPKKSTTRVTKAAAQTARTSAAKPKAASKTPKAAAAKPAAKKHVLPPAVLKLHQLILKSLDDDKAEEIVSIELAGKSSIADFLVIASGRSSRQVAAIAEHLVDRITKETGRKVRAEGKAVGDWVLIDTGDIVVHIFRPDVRNFYNLEKMWGGAAIPEPAAA</sequence>
<feature type="compositionally biased region" description="Low complexity" evidence="3">
    <location>
        <begin position="26"/>
        <end position="96"/>
    </location>
</feature>
<comment type="function">
    <text evidence="2">Functions as a ribosomal silencing factor. Interacts with ribosomal protein uL14 (rplN), blocking formation of intersubunit bridge B8. Prevents association of the 30S and 50S ribosomal subunits and the formation of functional ribosomes, thus repressing translation.</text>
</comment>
<dbReference type="InterPro" id="IPR004394">
    <property type="entry name" value="Iojap/RsfS/C7orf30"/>
</dbReference>
<dbReference type="Gene3D" id="3.30.460.10">
    <property type="entry name" value="Beta Polymerase, domain 2"/>
    <property type="match status" value="1"/>
</dbReference>
<dbReference type="Pfam" id="PF02410">
    <property type="entry name" value="RsfS"/>
    <property type="match status" value="1"/>
</dbReference>
<comment type="subcellular location">
    <subcellularLocation>
        <location evidence="2">Cytoplasm</location>
    </subcellularLocation>
</comment>
<proteinExistence type="inferred from homology"/>
<dbReference type="OrthoDB" id="9793681at2"/>
<gene>
    <name evidence="2 4" type="primary">rsfS</name>
    <name evidence="4" type="ORF">FNB15_08510</name>
</gene>
<name>A0A516H0J9_9PROT</name>
<dbReference type="AlphaFoldDB" id="A0A516H0J9"/>
<dbReference type="HAMAP" id="MF_01477">
    <property type="entry name" value="Iojap_RsfS"/>
    <property type="match status" value="1"/>
</dbReference>
<evidence type="ECO:0000313" key="4">
    <source>
        <dbReference type="EMBL" id="QDO97307.1"/>
    </source>
</evidence>
<dbReference type="GO" id="GO:0090071">
    <property type="term" value="P:negative regulation of ribosome biogenesis"/>
    <property type="evidence" value="ECO:0007669"/>
    <property type="project" value="UniProtKB-UniRule"/>
</dbReference>
<comment type="subunit">
    <text evidence="2">Interacts with ribosomal protein uL14 (rplN).</text>
</comment>
<evidence type="ECO:0000256" key="1">
    <source>
        <dbReference type="ARBA" id="ARBA00010574"/>
    </source>
</evidence>